<dbReference type="GO" id="GO:0016758">
    <property type="term" value="F:hexosyltransferase activity"/>
    <property type="evidence" value="ECO:0007669"/>
    <property type="project" value="UniProtKB-ARBA"/>
</dbReference>
<reference evidence="2 3" key="1">
    <citation type="journal article" date="2008" name="J. Bacteriol.">
        <title>Complete genome sequence of uropathogenic Proteus mirabilis, a master of both adherence and motility.</title>
        <authorList>
            <person name="Pearson M.M."/>
            <person name="Sebaihia M."/>
            <person name="Churcher C."/>
            <person name="Quail M.A."/>
            <person name="Seshasayee A.S."/>
            <person name="Luscombe N.M."/>
            <person name="Abdellah Z."/>
            <person name="Arrosmith C."/>
            <person name="Atkin B."/>
            <person name="Chillingworth T."/>
            <person name="Hauser H."/>
            <person name="Jagels K."/>
            <person name="Moule S."/>
            <person name="Mungall K."/>
            <person name="Norbertczak H."/>
            <person name="Rabbinowitsch E."/>
            <person name="Walker D."/>
            <person name="Whithead S."/>
            <person name="Thomson N.R."/>
            <person name="Rather P.N."/>
            <person name="Parkhill J."/>
            <person name="Mobley H.L."/>
        </authorList>
    </citation>
    <scope>NUCLEOTIDE SEQUENCE [LARGE SCALE GENOMIC DNA]</scope>
    <source>
        <strain evidence="2 3">HI4320</strain>
    </source>
</reference>
<dbReference type="SUPFAM" id="SSF53448">
    <property type="entry name" value="Nucleotide-diphospho-sugar transferases"/>
    <property type="match status" value="1"/>
</dbReference>
<dbReference type="CAZy" id="GT2">
    <property type="family name" value="Glycosyltransferase Family 2"/>
</dbReference>
<protein>
    <submittedName>
        <fullName evidence="2">Glycosyl transferase</fullName>
    </submittedName>
</protein>
<dbReference type="InterPro" id="IPR001173">
    <property type="entry name" value="Glyco_trans_2-like"/>
</dbReference>
<organism evidence="2 3">
    <name type="scientific">Proteus mirabilis (strain HI4320)</name>
    <dbReference type="NCBI Taxonomy" id="529507"/>
    <lineage>
        <taxon>Bacteria</taxon>
        <taxon>Pseudomonadati</taxon>
        <taxon>Pseudomonadota</taxon>
        <taxon>Gammaproteobacteria</taxon>
        <taxon>Enterobacterales</taxon>
        <taxon>Morganellaceae</taxon>
        <taxon>Proteus</taxon>
    </lineage>
</organism>
<dbReference type="AlphaFoldDB" id="B4F151"/>
<evidence type="ECO:0000313" key="2">
    <source>
        <dbReference type="EMBL" id="CAR46268.1"/>
    </source>
</evidence>
<evidence type="ECO:0000313" key="3">
    <source>
        <dbReference type="Proteomes" id="UP000008319"/>
    </source>
</evidence>
<accession>B4F151</accession>
<sequence>MQNIESTKVSIIISAYNAEKYIHESLESIINQTHKNLEIIVINDGSTDNTKHICTEFQKRDPRIIFIDKENEGLTKSLNKGIHLATGTWIARQDADDISLENRIEEQLKFCIKNKIDFCTSQAIQFSAQNNLRLIPKIRSSIAFKKKILKYGNPHIHGTFFFRKKIIEKINYDEEIKYAQDFNFILAVKHAKFNMALLKTPLYKLRIHNNSISSNKKKEQIEAVKTSLEKYRYSTHYIIEENNGLKKQALRIMKQCESII</sequence>
<dbReference type="GeneID" id="6800241"/>
<dbReference type="PATRIC" id="fig|529507.6.peg.3122"/>
<dbReference type="InterPro" id="IPR029044">
    <property type="entry name" value="Nucleotide-diphossugar_trans"/>
</dbReference>
<name>B4F151_PROMH</name>
<gene>
    <name evidence="2" type="ordered locus">PMI3195</name>
</gene>
<dbReference type="HOGENOM" id="CLU_025996_25_0_6"/>
<dbReference type="CDD" id="cd00761">
    <property type="entry name" value="Glyco_tranf_GTA_type"/>
    <property type="match status" value="1"/>
</dbReference>
<dbReference type="PANTHER" id="PTHR22916:SF3">
    <property type="entry name" value="UDP-GLCNAC:BETAGAL BETA-1,3-N-ACETYLGLUCOSAMINYLTRANSFERASE-LIKE PROTEIN 1"/>
    <property type="match status" value="1"/>
</dbReference>
<dbReference type="RefSeq" id="WP_012368671.1">
    <property type="nucleotide sequence ID" value="NC_010554.1"/>
</dbReference>
<dbReference type="EnsemblBacteria" id="CAR46268">
    <property type="protein sequence ID" value="CAR46268"/>
    <property type="gene ID" value="PMI3195"/>
</dbReference>
<dbReference type="PANTHER" id="PTHR22916">
    <property type="entry name" value="GLYCOSYLTRANSFERASE"/>
    <property type="match status" value="1"/>
</dbReference>
<proteinExistence type="predicted"/>
<dbReference type="eggNOG" id="COG0463">
    <property type="taxonomic scope" value="Bacteria"/>
</dbReference>
<evidence type="ECO:0000259" key="1">
    <source>
        <dbReference type="Pfam" id="PF00535"/>
    </source>
</evidence>
<keyword evidence="3" id="KW-1185">Reference proteome</keyword>
<dbReference type="Proteomes" id="UP000008319">
    <property type="component" value="Chromosome"/>
</dbReference>
<keyword evidence="2" id="KW-0808">Transferase</keyword>
<dbReference type="Pfam" id="PF00535">
    <property type="entry name" value="Glycos_transf_2"/>
    <property type="match status" value="1"/>
</dbReference>
<feature type="domain" description="Glycosyltransferase 2-like" evidence="1">
    <location>
        <begin position="10"/>
        <end position="169"/>
    </location>
</feature>
<dbReference type="KEGG" id="pmr:PMI3195"/>
<dbReference type="Gene3D" id="3.90.550.10">
    <property type="entry name" value="Spore Coat Polysaccharide Biosynthesis Protein SpsA, Chain A"/>
    <property type="match status" value="1"/>
</dbReference>
<dbReference type="EMBL" id="AM942759">
    <property type="protein sequence ID" value="CAR46268.1"/>
    <property type="molecule type" value="Genomic_DNA"/>
</dbReference>